<keyword evidence="3" id="KW-0540">Nuclease</keyword>
<dbReference type="InterPro" id="IPR023091">
    <property type="entry name" value="MetalPrtase_cat_dom_sf_prd"/>
</dbReference>
<dbReference type="GO" id="GO:0046872">
    <property type="term" value="F:metal ion binding"/>
    <property type="evidence" value="ECO:0007669"/>
    <property type="project" value="UniProtKB-KW"/>
</dbReference>
<dbReference type="GO" id="GO:0006364">
    <property type="term" value="P:rRNA processing"/>
    <property type="evidence" value="ECO:0007669"/>
    <property type="project" value="InterPro"/>
</dbReference>
<dbReference type="EMBL" id="UINC01002459">
    <property type="protein sequence ID" value="SUZ96908.1"/>
    <property type="molecule type" value="Genomic_DNA"/>
</dbReference>
<dbReference type="PROSITE" id="PS01306">
    <property type="entry name" value="UPF0054"/>
    <property type="match status" value="1"/>
</dbReference>
<keyword evidence="4" id="KW-0479">Metal-binding</keyword>
<evidence type="ECO:0000256" key="6">
    <source>
        <dbReference type="ARBA" id="ARBA00022801"/>
    </source>
</evidence>
<dbReference type="InterPro" id="IPR002036">
    <property type="entry name" value="YbeY"/>
</dbReference>
<dbReference type="Pfam" id="PF02130">
    <property type="entry name" value="YbeY"/>
    <property type="match status" value="1"/>
</dbReference>
<evidence type="ECO:0000256" key="4">
    <source>
        <dbReference type="ARBA" id="ARBA00022723"/>
    </source>
</evidence>
<dbReference type="AlphaFoldDB" id="A0A381S0Q5"/>
<evidence type="ECO:0000256" key="5">
    <source>
        <dbReference type="ARBA" id="ARBA00022759"/>
    </source>
</evidence>
<evidence type="ECO:0000256" key="2">
    <source>
        <dbReference type="ARBA" id="ARBA00010875"/>
    </source>
</evidence>
<comment type="similarity">
    <text evidence="2">Belongs to the endoribonuclease YbeY family.</text>
</comment>
<accession>A0A381S0Q5</accession>
<dbReference type="SUPFAM" id="SSF55486">
    <property type="entry name" value="Metalloproteases ('zincins'), catalytic domain"/>
    <property type="match status" value="1"/>
</dbReference>
<evidence type="ECO:0000313" key="8">
    <source>
        <dbReference type="EMBL" id="SUZ96908.1"/>
    </source>
</evidence>
<organism evidence="8">
    <name type="scientific">marine metagenome</name>
    <dbReference type="NCBI Taxonomy" id="408172"/>
    <lineage>
        <taxon>unclassified sequences</taxon>
        <taxon>metagenomes</taxon>
        <taxon>ecological metagenomes</taxon>
    </lineage>
</organism>
<dbReference type="InterPro" id="IPR020549">
    <property type="entry name" value="YbeY_CS"/>
</dbReference>
<gene>
    <name evidence="8" type="ORF">METZ01_LOCUS49762</name>
</gene>
<sequence length="143" mass="16624">MDQPNDDACCKILKTVLENQGNDDGTITVILGQDELLRSLKKQFFKKNQYTDVIAFRLNDYKEKVVEGEVYISLPRARENAKTFGEPFEREISRLLIHGVLHLLGYEDDTKKSKMVMTSLENKYLKMVQWEKLFTKGNKVPIH</sequence>
<dbReference type="PANTHER" id="PTHR46986">
    <property type="entry name" value="ENDORIBONUCLEASE YBEY, CHLOROPLASTIC"/>
    <property type="match status" value="1"/>
</dbReference>
<evidence type="ECO:0000256" key="1">
    <source>
        <dbReference type="ARBA" id="ARBA00001947"/>
    </source>
</evidence>
<reference evidence="8" key="1">
    <citation type="submission" date="2018-05" db="EMBL/GenBank/DDBJ databases">
        <authorList>
            <person name="Lanie J.A."/>
            <person name="Ng W.-L."/>
            <person name="Kazmierczak K.M."/>
            <person name="Andrzejewski T.M."/>
            <person name="Davidsen T.M."/>
            <person name="Wayne K.J."/>
            <person name="Tettelin H."/>
            <person name="Glass J.I."/>
            <person name="Rusch D."/>
            <person name="Podicherti R."/>
            <person name="Tsui H.-C.T."/>
            <person name="Winkler M.E."/>
        </authorList>
    </citation>
    <scope>NUCLEOTIDE SEQUENCE</scope>
</reference>
<comment type="cofactor">
    <cofactor evidence="1">
        <name>Zn(2+)</name>
        <dbReference type="ChEBI" id="CHEBI:29105"/>
    </cofactor>
</comment>
<dbReference type="PANTHER" id="PTHR46986:SF1">
    <property type="entry name" value="ENDORIBONUCLEASE YBEY, CHLOROPLASTIC"/>
    <property type="match status" value="1"/>
</dbReference>
<keyword evidence="5" id="KW-0255">Endonuclease</keyword>
<evidence type="ECO:0000256" key="3">
    <source>
        <dbReference type="ARBA" id="ARBA00022722"/>
    </source>
</evidence>
<evidence type="ECO:0000256" key="7">
    <source>
        <dbReference type="ARBA" id="ARBA00022833"/>
    </source>
</evidence>
<dbReference type="GO" id="GO:0004519">
    <property type="term" value="F:endonuclease activity"/>
    <property type="evidence" value="ECO:0007669"/>
    <property type="project" value="UniProtKB-KW"/>
</dbReference>
<proteinExistence type="inferred from homology"/>
<keyword evidence="7" id="KW-0862">Zinc</keyword>
<dbReference type="HAMAP" id="MF_00009">
    <property type="entry name" value="Endoribonucl_YbeY"/>
    <property type="match status" value="1"/>
</dbReference>
<keyword evidence="6" id="KW-0378">Hydrolase</keyword>
<dbReference type="Gene3D" id="3.40.390.30">
    <property type="entry name" value="Metalloproteases ('zincins'), catalytic domain"/>
    <property type="match status" value="1"/>
</dbReference>
<dbReference type="NCBIfam" id="TIGR00043">
    <property type="entry name" value="rRNA maturation RNase YbeY"/>
    <property type="match status" value="1"/>
</dbReference>
<protein>
    <submittedName>
        <fullName evidence="8">Uncharacterized protein</fullName>
    </submittedName>
</protein>
<dbReference type="GO" id="GO:0004222">
    <property type="term" value="F:metalloendopeptidase activity"/>
    <property type="evidence" value="ECO:0007669"/>
    <property type="project" value="InterPro"/>
</dbReference>
<name>A0A381S0Q5_9ZZZZ</name>